<feature type="region of interest" description="Disordered" evidence="2">
    <location>
        <begin position="69"/>
        <end position="101"/>
    </location>
</feature>
<comment type="caution">
    <text evidence="3">The sequence shown here is derived from an EMBL/GenBank/DDBJ whole genome shotgun (WGS) entry which is preliminary data.</text>
</comment>
<feature type="coiled-coil region" evidence="1">
    <location>
        <begin position="22"/>
        <end position="60"/>
    </location>
</feature>
<dbReference type="EMBL" id="JAFIQS010000006">
    <property type="protein sequence ID" value="KAG5167930.1"/>
    <property type="molecule type" value="Genomic_DNA"/>
</dbReference>
<keyword evidence="1" id="KW-0175">Coiled coil</keyword>
<evidence type="ECO:0000313" key="3">
    <source>
        <dbReference type="EMBL" id="KAG5165424.1"/>
    </source>
</evidence>
<name>A0A8H8CHW5_PSICU</name>
<dbReference type="EMBL" id="JAFIQS010000009">
    <property type="protein sequence ID" value="KAG5165424.1"/>
    <property type="molecule type" value="Genomic_DNA"/>
</dbReference>
<evidence type="ECO:0000256" key="1">
    <source>
        <dbReference type="SAM" id="Coils"/>
    </source>
</evidence>
<gene>
    <name evidence="4" type="ORF">JR316_006521</name>
    <name evidence="3" type="ORF">JR316_009003</name>
</gene>
<proteinExistence type="predicted"/>
<dbReference type="OrthoDB" id="3070464at2759"/>
<organism evidence="3">
    <name type="scientific">Psilocybe cubensis</name>
    <name type="common">Psychedelic mushroom</name>
    <name type="synonym">Stropharia cubensis</name>
    <dbReference type="NCBI Taxonomy" id="181762"/>
    <lineage>
        <taxon>Eukaryota</taxon>
        <taxon>Fungi</taxon>
        <taxon>Dikarya</taxon>
        <taxon>Basidiomycota</taxon>
        <taxon>Agaricomycotina</taxon>
        <taxon>Agaricomycetes</taxon>
        <taxon>Agaricomycetidae</taxon>
        <taxon>Agaricales</taxon>
        <taxon>Agaricineae</taxon>
        <taxon>Strophariaceae</taxon>
        <taxon>Psilocybe</taxon>
    </lineage>
</organism>
<protein>
    <submittedName>
        <fullName evidence="3">Uncharacterized protein</fullName>
    </submittedName>
</protein>
<evidence type="ECO:0000313" key="4">
    <source>
        <dbReference type="EMBL" id="KAG5167930.1"/>
    </source>
</evidence>
<dbReference type="AlphaFoldDB" id="A0A8H8CHW5"/>
<feature type="compositionally biased region" description="Polar residues" evidence="2">
    <location>
        <begin position="77"/>
        <end position="91"/>
    </location>
</feature>
<evidence type="ECO:0000256" key="2">
    <source>
        <dbReference type="SAM" id="MobiDB-lite"/>
    </source>
</evidence>
<sequence>MEGSASSCRVGPDGLTKQQRYLQKNRQKINAKNAVRNRLRRQQEKLLRQEEAEIANTLEVDSEDVIISESRVEQPQRDSAISVDQSTQTELENPDQPRPEGYYTSQEYYASQEFDDLMHEKLMKLERLDRAKKAEEAFEKGIQEYEDFSKALKQRWTIHSGWKYPRRFKGSRLEERCRQLQGFLQEADELNCNLLQETPPSEPEWFEIFLQVREIVAKRGHLQVVYHTLMDTV</sequence>
<reference evidence="3" key="1">
    <citation type="submission" date="2021-02" db="EMBL/GenBank/DDBJ databases">
        <title>Psilocybe cubensis genome.</title>
        <authorList>
            <person name="Mckernan K.J."/>
            <person name="Crawford S."/>
            <person name="Trippe A."/>
            <person name="Kane L.T."/>
            <person name="Mclaughlin S."/>
        </authorList>
    </citation>
    <scope>NUCLEOTIDE SEQUENCE [LARGE SCALE GENOMIC DNA]</scope>
    <source>
        <strain evidence="3">MGC-MH-2018</strain>
    </source>
</reference>
<accession>A0A8H8CHW5</accession>